<keyword evidence="1" id="KW-0238">DNA-binding</keyword>
<accession>A0ABS7FU46</accession>
<sequence length="67" mass="7486">MEGSDLPRLAMPARRALADAGYTHLEQLTDVSEEDLLELHGMGRNTMQVLREALAERGLSFLDDEDD</sequence>
<evidence type="ECO:0000313" key="1">
    <source>
        <dbReference type="EMBL" id="MBW8483932.1"/>
    </source>
</evidence>
<name>A0ABS7FU46_9ACTN</name>
<proteinExistence type="predicted"/>
<reference evidence="1 2" key="1">
    <citation type="submission" date="2021-07" db="EMBL/GenBank/DDBJ databases">
        <title>Actinomadura sp. PM05-2 isolated from lichen.</title>
        <authorList>
            <person name="Somphong A."/>
            <person name="Phongsopitanun W."/>
            <person name="Tanasupawat S."/>
            <person name="Peongsungnone V."/>
        </authorList>
    </citation>
    <scope>NUCLEOTIDE SEQUENCE [LARGE SCALE GENOMIC DNA]</scope>
    <source>
        <strain evidence="1 2">PM05-2</strain>
    </source>
</reference>
<dbReference type="Gene3D" id="1.10.150.20">
    <property type="entry name" value="5' to 3' exonuclease, C-terminal subdomain"/>
    <property type="match status" value="1"/>
</dbReference>
<dbReference type="GO" id="GO:0003677">
    <property type="term" value="F:DNA binding"/>
    <property type="evidence" value="ECO:0007669"/>
    <property type="project" value="UniProtKB-KW"/>
</dbReference>
<dbReference type="EMBL" id="JAIBOA010000009">
    <property type="protein sequence ID" value="MBW8483932.1"/>
    <property type="molecule type" value="Genomic_DNA"/>
</dbReference>
<dbReference type="RefSeq" id="WP_220167159.1">
    <property type="nucleotide sequence ID" value="NZ_JAIBOA010000009.1"/>
</dbReference>
<dbReference type="Proteomes" id="UP000774570">
    <property type="component" value="Unassembled WGS sequence"/>
</dbReference>
<gene>
    <name evidence="1" type="ORF">K1Y72_16215</name>
</gene>
<protein>
    <submittedName>
        <fullName evidence="1">DNA-binding protein</fullName>
    </submittedName>
</protein>
<comment type="caution">
    <text evidence="1">The sequence shown here is derived from an EMBL/GenBank/DDBJ whole genome shotgun (WGS) entry which is preliminary data.</text>
</comment>
<dbReference type="SUPFAM" id="SSF47789">
    <property type="entry name" value="C-terminal domain of RNA polymerase alpha subunit"/>
    <property type="match status" value="1"/>
</dbReference>
<keyword evidence="2" id="KW-1185">Reference proteome</keyword>
<organism evidence="1 2">
    <name type="scientific">Actinomadura parmotrematis</name>
    <dbReference type="NCBI Taxonomy" id="2864039"/>
    <lineage>
        <taxon>Bacteria</taxon>
        <taxon>Bacillati</taxon>
        <taxon>Actinomycetota</taxon>
        <taxon>Actinomycetes</taxon>
        <taxon>Streptosporangiales</taxon>
        <taxon>Thermomonosporaceae</taxon>
        <taxon>Actinomadura</taxon>
    </lineage>
</organism>
<evidence type="ECO:0000313" key="2">
    <source>
        <dbReference type="Proteomes" id="UP000774570"/>
    </source>
</evidence>